<evidence type="ECO:0000259" key="2">
    <source>
        <dbReference type="Pfam" id="PF18582"/>
    </source>
</evidence>
<sequence>MPVATTIPRLFFITILLSVCLQASEPNSEYATLQHALKHQGPKSDGYPRLKKEAFRQESLILASDQSPCDVILRRTQALLNHLRQMKNAPDLDEEQSELDTLALQVNKQASGESDPKLFDQLCHIRRRIALKNPLLDFDQILFLKHHKQGRGEIHMVDQYLGFNQKAGGGVFILDKAFSNTPGVRHFLESSVVKSGRLQGKPLTPGSFISLDLDYDAQRIAFAYTEAHHEHLGPEADWSNQHWSYKECRTKSKNYRQYHFRPESTFHIYSANIDGSDLRALSDGMHNEYDPCFMPDGRIAYISERNGGNQRCGSRALPSGTLHSMCGDGSQQTTLSWHDTNEWQPSIDNHGMIVYTRWDYIDRDSDVAHHLWTCYPDGRDPRSNHGNYPDSRESRPWMEMSIRAIPDSNKFVAVAAPHHGEAYGSLILIDPDITDDRQMSQIKRLTPEVLFPESEKAPGVPHAKGKHRPKGEVYGSPWPLSENFYLCVYDPGQKNHGIYLVDSFGNKELLYRDPSIACLDPIPLKARARPPILPIQTAALSEHQETSKPELGTIAIMNVYDSALPLPKGTTIKELRVVAVFPKWNAFQDRPRIGLADQSLARGVLGTVPVEADGSVYFECPTDIEIYFQLLDESGEAIQSMRSGTYLHQGERMSCIGCHENKHHAPTNRGKRPIAMKRAPSRLVPEAPGSYPLTFPRLVQPVLDQHCVECHNQKSSNTFSLDGATVQKNGKAVPFGWSNGFYHLRKYGWGKHGGNGALIKKNHTSYSIPGKIGAKASRLKTLLDQGHHEVNLTPEERRRLTLWMDCNTNFFGAYRDTRKQAEGGIVMPKVHTIKPTQQAR</sequence>
<proteinExistence type="predicted"/>
<feature type="chain" id="PRO_5032597883" description="Hydrazine synthase alpha subunit middle domain-containing protein" evidence="1">
    <location>
        <begin position="24"/>
        <end position="840"/>
    </location>
</feature>
<reference evidence="3 4" key="1">
    <citation type="submission" date="2020-07" db="EMBL/GenBank/DDBJ databases">
        <title>Roseicoccus Jingziensis gen. nov., sp. nov., isolated from coastal seawater.</title>
        <authorList>
            <person name="Feng X."/>
        </authorList>
    </citation>
    <scope>NUCLEOTIDE SEQUENCE [LARGE SCALE GENOMIC DNA]</scope>
    <source>
        <strain evidence="3 4">N1E253</strain>
    </source>
</reference>
<accession>A0A851GFT9</accession>
<feature type="signal peptide" evidence="1">
    <location>
        <begin position="1"/>
        <end position="23"/>
    </location>
</feature>
<comment type="caution">
    <text evidence="3">The sequence shown here is derived from an EMBL/GenBank/DDBJ whole genome shotgun (WGS) entry which is preliminary data.</text>
</comment>
<dbReference type="RefSeq" id="WP_178931165.1">
    <property type="nucleotide sequence ID" value="NZ_JACBAZ010000001.1"/>
</dbReference>
<feature type="domain" description="Hydrazine synthase alpha subunit middle" evidence="2">
    <location>
        <begin position="597"/>
        <end position="660"/>
    </location>
</feature>
<evidence type="ECO:0000313" key="4">
    <source>
        <dbReference type="Proteomes" id="UP000557872"/>
    </source>
</evidence>
<dbReference type="Proteomes" id="UP000557872">
    <property type="component" value="Unassembled WGS sequence"/>
</dbReference>
<dbReference type="InterPro" id="IPR011042">
    <property type="entry name" value="6-blade_b-propeller_TolB-like"/>
</dbReference>
<evidence type="ECO:0000313" key="3">
    <source>
        <dbReference type="EMBL" id="NWK54651.1"/>
    </source>
</evidence>
<evidence type="ECO:0000256" key="1">
    <source>
        <dbReference type="SAM" id="SignalP"/>
    </source>
</evidence>
<dbReference type="Gene3D" id="2.120.10.30">
    <property type="entry name" value="TolB, C-terminal domain"/>
    <property type="match status" value="1"/>
</dbReference>
<dbReference type="EMBL" id="JACBAZ010000001">
    <property type="protein sequence ID" value="NWK54651.1"/>
    <property type="molecule type" value="Genomic_DNA"/>
</dbReference>
<gene>
    <name evidence="3" type="ORF">HW115_03450</name>
</gene>
<dbReference type="Pfam" id="PF18582">
    <property type="entry name" value="HZS_alpha"/>
    <property type="match status" value="1"/>
</dbReference>
<dbReference type="AlphaFoldDB" id="A0A851GFT9"/>
<dbReference type="InterPro" id="IPR040698">
    <property type="entry name" value="HZS_alpha_mid"/>
</dbReference>
<protein>
    <recommendedName>
        <fullName evidence="2">Hydrazine synthase alpha subunit middle domain-containing protein</fullName>
    </recommendedName>
</protein>
<organism evidence="3 4">
    <name type="scientific">Oceaniferula marina</name>
    <dbReference type="NCBI Taxonomy" id="2748318"/>
    <lineage>
        <taxon>Bacteria</taxon>
        <taxon>Pseudomonadati</taxon>
        <taxon>Verrucomicrobiota</taxon>
        <taxon>Verrucomicrobiia</taxon>
        <taxon>Verrucomicrobiales</taxon>
        <taxon>Verrucomicrobiaceae</taxon>
        <taxon>Oceaniferula</taxon>
    </lineage>
</organism>
<name>A0A851GFT9_9BACT</name>
<keyword evidence="1" id="KW-0732">Signal</keyword>
<keyword evidence="4" id="KW-1185">Reference proteome</keyword>
<dbReference type="SUPFAM" id="SSF82171">
    <property type="entry name" value="DPP6 N-terminal domain-like"/>
    <property type="match status" value="1"/>
</dbReference>
<dbReference type="SUPFAM" id="SSF48695">
    <property type="entry name" value="Multiheme cytochromes"/>
    <property type="match status" value="1"/>
</dbReference>
<dbReference type="InterPro" id="IPR036280">
    <property type="entry name" value="Multihaem_cyt_sf"/>
</dbReference>